<feature type="compositionally biased region" description="Basic and acidic residues" evidence="2">
    <location>
        <begin position="185"/>
        <end position="200"/>
    </location>
</feature>
<evidence type="ECO:0000256" key="2">
    <source>
        <dbReference type="SAM" id="MobiDB-lite"/>
    </source>
</evidence>
<feature type="non-terminal residue" evidence="4">
    <location>
        <position position="200"/>
    </location>
</feature>
<comment type="caution">
    <text evidence="4">The sequence shown here is derived from an EMBL/GenBank/DDBJ whole genome shotgun (WGS) entry which is preliminary data.</text>
</comment>
<feature type="non-terminal residue" evidence="4">
    <location>
        <position position="1"/>
    </location>
</feature>
<evidence type="ECO:0000256" key="1">
    <source>
        <dbReference type="RuleBase" id="RU003425"/>
    </source>
</evidence>
<protein>
    <recommendedName>
        <fullName evidence="1">Major sperm protein</fullName>
    </recommendedName>
</protein>
<feature type="region of interest" description="Disordered" evidence="2">
    <location>
        <begin position="1"/>
        <end position="35"/>
    </location>
</feature>
<dbReference type="Gene3D" id="2.60.40.10">
    <property type="entry name" value="Immunoglobulins"/>
    <property type="match status" value="1"/>
</dbReference>
<keyword evidence="1" id="KW-0206">Cytoskeleton</keyword>
<keyword evidence="1" id="KW-0963">Cytoplasm</keyword>
<reference evidence="4" key="1">
    <citation type="submission" date="2023-10" db="EMBL/GenBank/DDBJ databases">
        <title>Genome assembly of Pristionchus species.</title>
        <authorList>
            <person name="Yoshida K."/>
            <person name="Sommer R.J."/>
        </authorList>
    </citation>
    <scope>NUCLEOTIDE SEQUENCE</scope>
    <source>
        <strain evidence="4">RS0144</strain>
    </source>
</reference>
<gene>
    <name evidence="4" type="ORF">PENTCL1PPCAC_5374</name>
</gene>
<evidence type="ECO:0000259" key="3">
    <source>
        <dbReference type="PROSITE" id="PS50202"/>
    </source>
</evidence>
<dbReference type="Pfam" id="PF00635">
    <property type="entry name" value="Motile_Sperm"/>
    <property type="match status" value="1"/>
</dbReference>
<dbReference type="Proteomes" id="UP001432027">
    <property type="component" value="Unassembled WGS sequence"/>
</dbReference>
<sequence>DKTFDDEDWDAAEYDDHEVDEDETEDKLDPSSGDAEWHRRLTRKLSAGSRVVLRPSRATAMPEFLLQLDNEKVEFASEKLGEEQCTTVVKIKNTQKDKYFYKIKCTSNELFRIRPPLGYIKPGEAEDVKLIFNADKPVPESGKHYFVVYYRKADGDKAPRSAWSGKEPEAMKRLYINFSKKKKEEKKEEEKKEEKKEEEK</sequence>
<comment type="function">
    <text evidence="1">Central component in molecular interactions underlying sperm crawling. Forms an extensive filament system that extends from sperm villipoda, along the leading edge of the pseudopod.</text>
</comment>
<dbReference type="PROSITE" id="PS50202">
    <property type="entry name" value="MSP"/>
    <property type="match status" value="1"/>
</dbReference>
<evidence type="ECO:0000313" key="5">
    <source>
        <dbReference type="Proteomes" id="UP001432027"/>
    </source>
</evidence>
<keyword evidence="5" id="KW-1185">Reference proteome</keyword>
<proteinExistence type="predicted"/>
<dbReference type="InterPro" id="IPR008962">
    <property type="entry name" value="PapD-like_sf"/>
</dbReference>
<feature type="compositionally biased region" description="Acidic residues" evidence="2">
    <location>
        <begin position="1"/>
        <end position="26"/>
    </location>
</feature>
<dbReference type="SUPFAM" id="SSF49354">
    <property type="entry name" value="PapD-like"/>
    <property type="match status" value="1"/>
</dbReference>
<dbReference type="PANTHER" id="PTHR21513">
    <property type="entry name" value="MAJOR SPERM PROTEIN"/>
    <property type="match status" value="1"/>
</dbReference>
<evidence type="ECO:0000313" key="4">
    <source>
        <dbReference type="EMBL" id="GMS83199.1"/>
    </source>
</evidence>
<dbReference type="InterPro" id="IPR013783">
    <property type="entry name" value="Ig-like_fold"/>
</dbReference>
<accession>A0AAV5SSM7</accession>
<organism evidence="4 5">
    <name type="scientific">Pristionchus entomophagus</name>
    <dbReference type="NCBI Taxonomy" id="358040"/>
    <lineage>
        <taxon>Eukaryota</taxon>
        <taxon>Metazoa</taxon>
        <taxon>Ecdysozoa</taxon>
        <taxon>Nematoda</taxon>
        <taxon>Chromadorea</taxon>
        <taxon>Rhabditida</taxon>
        <taxon>Rhabditina</taxon>
        <taxon>Diplogasteromorpha</taxon>
        <taxon>Diplogasteroidea</taxon>
        <taxon>Neodiplogasteridae</taxon>
        <taxon>Pristionchus</taxon>
    </lineage>
</organism>
<feature type="domain" description="MSP" evidence="3">
    <location>
        <begin position="50"/>
        <end position="181"/>
    </location>
</feature>
<dbReference type="InterPro" id="IPR000535">
    <property type="entry name" value="MSP_dom"/>
</dbReference>
<name>A0AAV5SSM7_9BILA</name>
<dbReference type="AlphaFoldDB" id="A0AAV5SSM7"/>
<feature type="region of interest" description="Disordered" evidence="2">
    <location>
        <begin position="181"/>
        <end position="200"/>
    </location>
</feature>
<dbReference type="EMBL" id="BTSX01000002">
    <property type="protein sequence ID" value="GMS83199.1"/>
    <property type="molecule type" value="Genomic_DNA"/>
</dbReference>
<dbReference type="PANTHER" id="PTHR21513:SF19">
    <property type="entry name" value="MAJOR SPERM PROTEIN"/>
    <property type="match status" value="1"/>
</dbReference>